<gene>
    <name evidence="1" type="ORF">Uis4E_1663</name>
</gene>
<dbReference type="OrthoDB" id="9911987at2"/>
<reference evidence="1 2" key="1">
    <citation type="submission" date="2017-07" db="EMBL/GenBank/DDBJ databases">
        <title>Bifidobacterium novel species.</title>
        <authorList>
            <person name="Lugli G.A."/>
            <person name="Milani C."/>
            <person name="Duranti S."/>
            <person name="Mangifesta M."/>
        </authorList>
    </citation>
    <scope>NUCLEOTIDE SEQUENCE [LARGE SCALE GENOMIC DNA]</scope>
    <source>
        <strain evidence="1 2">77</strain>
    </source>
</reference>
<accession>A0A2N5IZ88</accession>
<name>A0A2N5IZ88_9BIFI</name>
<comment type="caution">
    <text evidence="1">The sequence shown here is derived from an EMBL/GenBank/DDBJ whole genome shotgun (WGS) entry which is preliminary data.</text>
</comment>
<dbReference type="RefSeq" id="WP_101622749.1">
    <property type="nucleotide sequence ID" value="NZ_NMWT01000025.1"/>
</dbReference>
<evidence type="ECO:0000313" key="1">
    <source>
        <dbReference type="EMBL" id="PLS27267.1"/>
    </source>
</evidence>
<sequence>MSSVDARRKTRAFNNRIVWRKAVQGARRDGTSLETELNRVVSKYAAVADSTTFDDCDYMNPDLLPGESVHKTSDDTRTHFESLLAEVRRGV</sequence>
<keyword evidence="2" id="KW-1185">Reference proteome</keyword>
<proteinExistence type="predicted"/>
<protein>
    <submittedName>
        <fullName evidence="1">Uncharacterized protein</fullName>
    </submittedName>
</protein>
<evidence type="ECO:0000313" key="2">
    <source>
        <dbReference type="Proteomes" id="UP000235034"/>
    </source>
</evidence>
<dbReference type="EMBL" id="NMWT01000025">
    <property type="protein sequence ID" value="PLS27267.1"/>
    <property type="molecule type" value="Genomic_DNA"/>
</dbReference>
<dbReference type="Proteomes" id="UP000235034">
    <property type="component" value="Unassembled WGS sequence"/>
</dbReference>
<dbReference type="AlphaFoldDB" id="A0A2N5IZ88"/>
<organism evidence="1 2">
    <name type="scientific">Bifidobacterium parmae</name>
    <dbReference type="NCBI Taxonomy" id="361854"/>
    <lineage>
        <taxon>Bacteria</taxon>
        <taxon>Bacillati</taxon>
        <taxon>Actinomycetota</taxon>
        <taxon>Actinomycetes</taxon>
        <taxon>Bifidobacteriales</taxon>
        <taxon>Bifidobacteriaceae</taxon>
        <taxon>Bifidobacterium</taxon>
    </lineage>
</organism>